<name>A0AAU7P178_9VIRU</name>
<protein>
    <submittedName>
        <fullName evidence="1">Structural protein VP1</fullName>
    </submittedName>
</protein>
<reference evidence="1" key="1">
    <citation type="submission" date="2024-05" db="EMBL/GenBank/DDBJ databases">
        <title>Unveiling bat-borne viruses: virome discoveries support intermediate host-mediated transmission to humans.</title>
        <authorList>
            <person name="Wang Y."/>
            <person name="Xu P."/>
            <person name="Han Y."/>
            <person name="Zhao W."/>
            <person name="Zhao L."/>
            <person name="Li R."/>
            <person name="Zhang J."/>
            <person name="Zhang S."/>
            <person name="Lu J."/>
            <person name="Jin Q."/>
            <person name="Wu Z."/>
        </authorList>
    </citation>
    <scope>NUCLEOTIDE SEQUENCE</scope>
    <source>
        <strain evidence="1">261_1644</strain>
    </source>
</reference>
<proteinExistence type="predicted"/>
<sequence>MAEDVTYTNTYMFYWQNKPYIYPNNNNSDANPQTMASGAINTGWHVIPTMLWKHFTTPKQWTHLMINYEAYTVKGYSVTIYNPIPMTQQLAIQGTTAFTAFNNTIYTLGAQDDIYETGYHNWYSTEDTGDFKSFNVAFKEGQFKDANNSWKKTLFPIYLWRTPNPRQTSDSTYGYLLGKDAYTTWPRLHDQLVVPNGLFWDPLNDPDSIMELRPGKNAMSYSWERHETDANKWFNLDQIASWFPYTVDTPWVAHNIGGPVGAHVLTGEMDPDKLSSETSWTTFAPKKHDYTIPNLLDMPIVPMQWWWQEMQKSIAEIPDVQKIALFWAGTEYECYKYGPTQCFLKGIPLFDDNGTHVDTITQGCLRINLHLACKKRRSRIFAPTWGPLSWKQVYAMDAPRTPCFARYRTGGARRTWTNLTDEARPERNLSHREDPFGTSTITRTMTTDSIITAKTPITHDNLFSAPRPVRNGRRRTGRDTDDIVDEEILQPDEDGDYVLPLTINS</sequence>
<organism evidence="1">
    <name type="scientific">Hamaparvovirinae sp</name>
    <dbReference type="NCBI Taxonomy" id="2809447"/>
    <lineage>
        <taxon>Viruses</taxon>
        <taxon>Monodnaviria</taxon>
        <taxon>Shotokuvirae</taxon>
        <taxon>Cossaviricota</taxon>
        <taxon>Quintoviricetes</taxon>
        <taxon>Piccovirales</taxon>
        <taxon>Parvoviridae</taxon>
        <taxon>Hamaparvovirinae</taxon>
    </lineage>
</organism>
<dbReference type="EMBL" id="PP793343">
    <property type="protein sequence ID" value="XBS25641.1"/>
    <property type="molecule type" value="Genomic_DNA"/>
</dbReference>
<accession>A0AAU7P178</accession>
<evidence type="ECO:0000313" key="1">
    <source>
        <dbReference type="EMBL" id="XBS25641.1"/>
    </source>
</evidence>